<dbReference type="EMBL" id="CAUYUJ010017715">
    <property type="protein sequence ID" value="CAK0877216.1"/>
    <property type="molecule type" value="Genomic_DNA"/>
</dbReference>
<protein>
    <submittedName>
        <fullName evidence="2">Uncharacterized protein</fullName>
    </submittedName>
</protein>
<dbReference type="Proteomes" id="UP001189429">
    <property type="component" value="Unassembled WGS sequence"/>
</dbReference>
<keyword evidence="3" id="KW-1185">Reference proteome</keyword>
<reference evidence="2" key="1">
    <citation type="submission" date="2023-10" db="EMBL/GenBank/DDBJ databases">
        <authorList>
            <person name="Chen Y."/>
            <person name="Shah S."/>
            <person name="Dougan E. K."/>
            <person name="Thang M."/>
            <person name="Chan C."/>
        </authorList>
    </citation>
    <scope>NUCLEOTIDE SEQUENCE [LARGE SCALE GENOMIC DNA]</scope>
</reference>
<accession>A0ABN9VUI6</accession>
<sequence>MVLVEGCAHYSQLQLWRSGSLMQGLAYFSSDLKRETTLEHKFAGSIHRYHDGTPMLVKFGAHQSSLIRSARYLKYVEATPDKQGYWTTQSYEQYKAEHPRSSPSMGVTQVFGQSAVVNSIQFRADAQAEGWEEASSTSEPQKFIVPPMLLADGRATTVYDAVEMAYSSSFDIAGIKAMSEYAEVLIVDDVPDNCNVNKRVKAATADAFKDNPTILYDLFSGCVGHKLHGICTKTVKEDKLVGHVHAVETVKRVQGRREMLLRALRELVDEELLVHPGAPPAEFVEHSRNIVNMTLRRDVDFVRSRREDHEGKRGCTVLENIPGFLAIANGDPRCPRCSRWCQGCCLDESGVFSRDAAVSNVVAAFVQVGIFGGMLNVIPAAGRWHTCGRALAVQTYGILFFNILPRAWRKAFGEKEVPRDLGHSEDYHKIIKSKSFRATLWLNAPDTPVKSAVTTVLTAFVDGLLQTMQHVEENSSDTDESKATPLLLTLFNENNPILKCLREYHSILENPLDSHVAVILRHFEPRGLDYVHICMRCIASVSLALAGQVWRCIYSVLGEYPYRLILRTQGDRETTRRETDALYHKCECCLDDHFTKKARAIGGTADGFLRHVGLRAAIRSWAATARLTNMCTERLLSTVRRASPLRSHADRVVSAGFLSLIQAAHRAAGGNDINVCYRRNLLAAGAPICAARRRRREVDRSRRQRAAGDFVMWANKKMKAERLRLGQRRLGDREAHRRRLERLRKECDDLKVRLAVLGEQPEEKHDLAVLYSEKIGTNLWNCSSVDTLLREDVIQAECERAAPSHPGMLGGLTERLSQVRSQFSADTFARLKENDTIPTNKKFKVHVPCGLMHPGVCRQDLTPDVVRANSELALNLFREESGALVAVEALYSDRGPVVLHAVKMFSEGEHGVVLARVVRTELEFAPFRIDFGEHCEGYMMGPAFLRQLWSGGAPIEVSLIVFEDGDAVKWPEGHRIEADADDAMQAYEAEFLAEYLASHKGKKNLDPNATPDSDYDGEIGAIDSLLQQKKKLMARRGSAFRLGLNLMELPQQFHLMEQPIHFHLMGFHLMVQVPRLLEFHLAMVKFHLMDQLTQFHLRAFQMGLHLVAPRLLEFHWVKFYLMDQLLQFHLMGQLMQFHLRAFQMGLHLVAPRLLKFHWMKFYLMDQLLQFHLMGQLMHFHLMPKAAAKAKVLVGGWEVLSVPGGAIHFNPLLGKLNAHCSRHSHVGFKCKCDRTIITKHRSSGRPLGLLMAWLQLHMHIPAEKERLRQEAAHEERVAGRKIFVDRLPELSPDELDLAHRILRAERAENPLLDMGGEPKFSP</sequence>
<comment type="caution">
    <text evidence="2">The sequence shown here is derived from an EMBL/GenBank/DDBJ whole genome shotgun (WGS) entry which is preliminary data.</text>
</comment>
<gene>
    <name evidence="2" type="ORF">PCOR1329_LOCUS61336</name>
</gene>
<name>A0ABN9VUI6_9DINO</name>
<feature type="coiled-coil region" evidence="1">
    <location>
        <begin position="733"/>
        <end position="760"/>
    </location>
</feature>
<organism evidence="2 3">
    <name type="scientific">Prorocentrum cordatum</name>
    <dbReference type="NCBI Taxonomy" id="2364126"/>
    <lineage>
        <taxon>Eukaryota</taxon>
        <taxon>Sar</taxon>
        <taxon>Alveolata</taxon>
        <taxon>Dinophyceae</taxon>
        <taxon>Prorocentrales</taxon>
        <taxon>Prorocentraceae</taxon>
        <taxon>Prorocentrum</taxon>
    </lineage>
</organism>
<evidence type="ECO:0000256" key="1">
    <source>
        <dbReference type="SAM" id="Coils"/>
    </source>
</evidence>
<proteinExistence type="predicted"/>
<evidence type="ECO:0000313" key="3">
    <source>
        <dbReference type="Proteomes" id="UP001189429"/>
    </source>
</evidence>
<evidence type="ECO:0000313" key="2">
    <source>
        <dbReference type="EMBL" id="CAK0877216.1"/>
    </source>
</evidence>
<keyword evidence="1" id="KW-0175">Coiled coil</keyword>